<evidence type="ECO:0008006" key="4">
    <source>
        <dbReference type="Google" id="ProtNLM"/>
    </source>
</evidence>
<reference evidence="2" key="1">
    <citation type="submission" date="2024-01" db="EMBL/GenBank/DDBJ databases">
        <title>Unpublished Manusciprt.</title>
        <authorList>
            <person name="Duman M."/>
            <person name="Valdes E.G."/>
            <person name="Ajmi N."/>
            <person name="Altun S."/>
            <person name="Saticioglu I.B."/>
        </authorList>
    </citation>
    <scope>NUCLEOTIDE SEQUENCE</scope>
    <source>
        <strain evidence="2">137P</strain>
    </source>
</reference>
<feature type="transmembrane region" description="Helical" evidence="1">
    <location>
        <begin position="126"/>
        <end position="144"/>
    </location>
</feature>
<dbReference type="RefSeq" id="WP_330102949.1">
    <property type="nucleotide sequence ID" value="NZ_JAZDCT010000004.1"/>
</dbReference>
<evidence type="ECO:0000256" key="1">
    <source>
        <dbReference type="SAM" id="Phobius"/>
    </source>
</evidence>
<evidence type="ECO:0000313" key="2">
    <source>
        <dbReference type="EMBL" id="MEE1886966.1"/>
    </source>
</evidence>
<feature type="transmembrane region" description="Helical" evidence="1">
    <location>
        <begin position="69"/>
        <end position="91"/>
    </location>
</feature>
<keyword evidence="3" id="KW-1185">Reference proteome</keyword>
<organism evidence="2 3">
    <name type="scientific">Pseudomonas carassii</name>
    <dbReference type="NCBI Taxonomy" id="3115855"/>
    <lineage>
        <taxon>Bacteria</taxon>
        <taxon>Pseudomonadati</taxon>
        <taxon>Pseudomonadota</taxon>
        <taxon>Gammaproteobacteria</taxon>
        <taxon>Pseudomonadales</taxon>
        <taxon>Pseudomonadaceae</taxon>
        <taxon>Pseudomonas</taxon>
    </lineage>
</organism>
<evidence type="ECO:0000313" key="3">
    <source>
        <dbReference type="Proteomes" id="UP001354227"/>
    </source>
</evidence>
<keyword evidence="1" id="KW-0812">Transmembrane</keyword>
<comment type="caution">
    <text evidence="2">The sequence shown here is derived from an EMBL/GenBank/DDBJ whole genome shotgun (WGS) entry which is preliminary data.</text>
</comment>
<keyword evidence="1" id="KW-1133">Transmembrane helix</keyword>
<protein>
    <recommendedName>
        <fullName evidence="4">Inner membrane protein</fullName>
    </recommendedName>
</protein>
<dbReference type="EMBL" id="JAZDCT010000004">
    <property type="protein sequence ID" value="MEE1886966.1"/>
    <property type="molecule type" value="Genomic_DNA"/>
</dbReference>
<proteinExistence type="predicted"/>
<sequence length="162" mass="18681">MLLLAATSMLLHWTQQPKRYRHLIGYGLLITIGLYTHYFTMLAVAAHWFYLLLFFLISAGRLIRQRGWWVCNVMIAFAYLPWLPSLIAQLANVTWVGWLPAVTFNTLPSTLWVFLTLNDGLGYSKWLFWLAPMVLVVACVKIALSDKRPSRPTWLILSALCH</sequence>
<name>A0ABU7H8Q1_9PSED</name>
<gene>
    <name evidence="2" type="ORF">V0R62_04785</name>
</gene>
<dbReference type="Proteomes" id="UP001354227">
    <property type="component" value="Unassembled WGS sequence"/>
</dbReference>
<keyword evidence="1" id="KW-0472">Membrane</keyword>
<accession>A0ABU7H8Q1</accession>